<dbReference type="SUPFAM" id="SSF48264">
    <property type="entry name" value="Cytochrome P450"/>
    <property type="match status" value="1"/>
</dbReference>
<dbReference type="GO" id="GO:0004497">
    <property type="term" value="F:monooxygenase activity"/>
    <property type="evidence" value="ECO:0007669"/>
    <property type="project" value="InterPro"/>
</dbReference>
<evidence type="ECO:0000313" key="1">
    <source>
        <dbReference type="EMBL" id="KAK7044008.1"/>
    </source>
</evidence>
<organism evidence="1 2">
    <name type="scientific">Paramarasmius palmivorus</name>
    <dbReference type="NCBI Taxonomy" id="297713"/>
    <lineage>
        <taxon>Eukaryota</taxon>
        <taxon>Fungi</taxon>
        <taxon>Dikarya</taxon>
        <taxon>Basidiomycota</taxon>
        <taxon>Agaricomycotina</taxon>
        <taxon>Agaricomycetes</taxon>
        <taxon>Agaricomycetidae</taxon>
        <taxon>Agaricales</taxon>
        <taxon>Marasmiineae</taxon>
        <taxon>Marasmiaceae</taxon>
        <taxon>Paramarasmius</taxon>
    </lineage>
</organism>
<comment type="caution">
    <text evidence="1">The sequence shown here is derived from an EMBL/GenBank/DDBJ whole genome shotgun (WGS) entry which is preliminary data.</text>
</comment>
<dbReference type="InterPro" id="IPR036396">
    <property type="entry name" value="Cyt_P450_sf"/>
</dbReference>
<gene>
    <name evidence="1" type="ORF">VNI00_008178</name>
</gene>
<keyword evidence="2" id="KW-1185">Reference proteome</keyword>
<dbReference type="GO" id="GO:0016705">
    <property type="term" value="F:oxidoreductase activity, acting on paired donors, with incorporation or reduction of molecular oxygen"/>
    <property type="evidence" value="ECO:0007669"/>
    <property type="project" value="InterPro"/>
</dbReference>
<dbReference type="GO" id="GO:0005506">
    <property type="term" value="F:iron ion binding"/>
    <property type="evidence" value="ECO:0007669"/>
    <property type="project" value="InterPro"/>
</dbReference>
<dbReference type="AlphaFoldDB" id="A0AAW0CV77"/>
<name>A0AAW0CV77_9AGAR</name>
<dbReference type="GO" id="GO:0020037">
    <property type="term" value="F:heme binding"/>
    <property type="evidence" value="ECO:0007669"/>
    <property type="project" value="InterPro"/>
</dbReference>
<sequence>MSIVGFGKRIGWSKEDLIPVGHKLSFEETFRIVSSDIFIKVIVPNWLPNITEKIGRVRLAFDELKAGSAVPFVNYMQDIIDAARASGAARQKDDLFSNLLQANELAKDEEGRKLDDSELIDEQERLYEDIMSVCPEGLPVRSLRHSQDGS</sequence>
<reference evidence="1 2" key="1">
    <citation type="submission" date="2024-01" db="EMBL/GenBank/DDBJ databases">
        <title>A draft genome for a cacao thread blight-causing isolate of Paramarasmius palmivorus.</title>
        <authorList>
            <person name="Baruah I.K."/>
            <person name="Bukari Y."/>
            <person name="Amoako-Attah I."/>
            <person name="Meinhardt L.W."/>
            <person name="Bailey B.A."/>
            <person name="Cohen S.P."/>
        </authorList>
    </citation>
    <scope>NUCLEOTIDE SEQUENCE [LARGE SCALE GENOMIC DNA]</scope>
    <source>
        <strain evidence="1 2">GH-12</strain>
    </source>
</reference>
<evidence type="ECO:0000313" key="2">
    <source>
        <dbReference type="Proteomes" id="UP001383192"/>
    </source>
</evidence>
<protein>
    <submittedName>
        <fullName evidence="1">Uncharacterized protein</fullName>
    </submittedName>
</protein>
<dbReference type="Proteomes" id="UP001383192">
    <property type="component" value="Unassembled WGS sequence"/>
</dbReference>
<dbReference type="Gene3D" id="1.10.630.10">
    <property type="entry name" value="Cytochrome P450"/>
    <property type="match status" value="1"/>
</dbReference>
<proteinExistence type="predicted"/>
<accession>A0AAW0CV77</accession>
<dbReference type="EMBL" id="JAYKXP010000027">
    <property type="protein sequence ID" value="KAK7044008.1"/>
    <property type="molecule type" value="Genomic_DNA"/>
</dbReference>